<dbReference type="InterPro" id="IPR033900">
    <property type="entry name" value="Gram_neg_porin_domain"/>
</dbReference>
<evidence type="ECO:0000259" key="2">
    <source>
        <dbReference type="Pfam" id="PF13609"/>
    </source>
</evidence>
<dbReference type="SUPFAM" id="SSF56935">
    <property type="entry name" value="Porins"/>
    <property type="match status" value="1"/>
</dbReference>
<keyword evidence="4" id="KW-1185">Reference proteome</keyword>
<evidence type="ECO:0000256" key="1">
    <source>
        <dbReference type="SAM" id="SignalP"/>
    </source>
</evidence>
<evidence type="ECO:0000313" key="3">
    <source>
        <dbReference type="EMBL" id="MBR0553000.1"/>
    </source>
</evidence>
<dbReference type="InterPro" id="IPR023614">
    <property type="entry name" value="Porin_dom_sf"/>
</dbReference>
<dbReference type="GO" id="GO:0015288">
    <property type="term" value="F:porin activity"/>
    <property type="evidence" value="ECO:0007669"/>
    <property type="project" value="InterPro"/>
</dbReference>
<dbReference type="Proteomes" id="UP000676996">
    <property type="component" value="Unassembled WGS sequence"/>
</dbReference>
<keyword evidence="1" id="KW-0732">Signal</keyword>
<reference evidence="3" key="1">
    <citation type="submission" date="2021-04" db="EMBL/GenBank/DDBJ databases">
        <title>Ouciella asimina sp. nov., isolated from the surface seawater in the hydrothermal field of Okinawa Trough.</title>
        <authorList>
            <person name="Shuang W."/>
        </authorList>
    </citation>
    <scope>NUCLEOTIDE SEQUENCE</scope>
    <source>
        <strain evidence="3">LXI357</strain>
    </source>
</reference>
<protein>
    <submittedName>
        <fullName evidence="3">Porin</fullName>
    </submittedName>
</protein>
<feature type="signal peptide" evidence="1">
    <location>
        <begin position="1"/>
        <end position="25"/>
    </location>
</feature>
<dbReference type="AlphaFoldDB" id="A0A8T4IEL3"/>
<name>A0A8T4IEL3_9SPHN</name>
<feature type="chain" id="PRO_5035824000" evidence="1">
    <location>
        <begin position="26"/>
        <end position="235"/>
    </location>
</feature>
<dbReference type="RefSeq" id="WP_284054254.1">
    <property type="nucleotide sequence ID" value="NZ_JAGRQC010000003.1"/>
</dbReference>
<sequence length="235" mass="24751">MNTRHLLAGLGLTALLAGGVTLAPALDARETPARSASMPDMELGTFTPASVDPKLAAVLQKSGIDSSDFRFTPSDAKETSSRSVSVTVHASKVRGKTDTAERASATTPAMTLAPIAYNLGASVGWKRFTVTGDVSKLDLAGAPGSREQAEVGVNYQGKKFTGSVKAGASRPLPDEPVMIADDSSYSIEAGGSYKLTHNLDVTAGVRYKSEEQRLPRLAAERRDSQAVYIGTAFRF</sequence>
<comment type="caution">
    <text evidence="3">The sequence shown here is derived from an EMBL/GenBank/DDBJ whole genome shotgun (WGS) entry which is preliminary data.</text>
</comment>
<dbReference type="Gene3D" id="2.40.160.10">
    <property type="entry name" value="Porin"/>
    <property type="match status" value="1"/>
</dbReference>
<dbReference type="GO" id="GO:0016020">
    <property type="term" value="C:membrane"/>
    <property type="evidence" value="ECO:0007669"/>
    <property type="project" value="InterPro"/>
</dbReference>
<feature type="domain" description="Porin" evidence="2">
    <location>
        <begin position="83"/>
        <end position="210"/>
    </location>
</feature>
<dbReference type="Pfam" id="PF13609">
    <property type="entry name" value="Porin_4"/>
    <property type="match status" value="1"/>
</dbReference>
<gene>
    <name evidence="3" type="ORF">J7S20_10820</name>
</gene>
<proteinExistence type="predicted"/>
<organism evidence="3 4">
    <name type="scientific">Stakelama marina</name>
    <dbReference type="NCBI Taxonomy" id="2826939"/>
    <lineage>
        <taxon>Bacteria</taxon>
        <taxon>Pseudomonadati</taxon>
        <taxon>Pseudomonadota</taxon>
        <taxon>Alphaproteobacteria</taxon>
        <taxon>Sphingomonadales</taxon>
        <taxon>Sphingomonadaceae</taxon>
        <taxon>Stakelama</taxon>
    </lineage>
</organism>
<dbReference type="EMBL" id="JAGRQC010000003">
    <property type="protein sequence ID" value="MBR0553000.1"/>
    <property type="molecule type" value="Genomic_DNA"/>
</dbReference>
<accession>A0A8T4IEL3</accession>
<evidence type="ECO:0000313" key="4">
    <source>
        <dbReference type="Proteomes" id="UP000676996"/>
    </source>
</evidence>